<accession>A0AAD9NH92</accession>
<dbReference type="PROSITE" id="PS50191">
    <property type="entry name" value="CRAL_TRIO"/>
    <property type="match status" value="1"/>
</dbReference>
<evidence type="ECO:0000256" key="8">
    <source>
        <dbReference type="ARBA" id="ARBA00060781"/>
    </source>
</evidence>
<dbReference type="Pfam" id="PF00102">
    <property type="entry name" value="Y_phosphatase"/>
    <property type="match status" value="1"/>
</dbReference>
<dbReference type="PROSITE" id="PS50056">
    <property type="entry name" value="TYR_PHOSPHATASE_2"/>
    <property type="match status" value="1"/>
</dbReference>
<dbReference type="InterPro" id="IPR016130">
    <property type="entry name" value="Tyr_Pase_AS"/>
</dbReference>
<dbReference type="SMART" id="SM00404">
    <property type="entry name" value="PTPc_motif"/>
    <property type="match status" value="1"/>
</dbReference>
<dbReference type="InterPro" id="IPR000242">
    <property type="entry name" value="PTP_cat"/>
</dbReference>
<proteinExistence type="inferred from homology"/>
<evidence type="ECO:0000256" key="3">
    <source>
        <dbReference type="ARBA" id="ARBA00022490"/>
    </source>
</evidence>
<feature type="compositionally biased region" description="Polar residues" evidence="10">
    <location>
        <begin position="281"/>
        <end position="292"/>
    </location>
</feature>
<organism evidence="14 15">
    <name type="scientific">Paralvinella palmiformis</name>
    <dbReference type="NCBI Taxonomy" id="53620"/>
    <lineage>
        <taxon>Eukaryota</taxon>
        <taxon>Metazoa</taxon>
        <taxon>Spiralia</taxon>
        <taxon>Lophotrochozoa</taxon>
        <taxon>Annelida</taxon>
        <taxon>Polychaeta</taxon>
        <taxon>Sedentaria</taxon>
        <taxon>Canalipalpata</taxon>
        <taxon>Terebellida</taxon>
        <taxon>Terebelliformia</taxon>
        <taxon>Alvinellidae</taxon>
        <taxon>Paralvinella</taxon>
    </lineage>
</organism>
<dbReference type="InterPro" id="IPR000387">
    <property type="entry name" value="Tyr_Pase_dom"/>
</dbReference>
<comment type="subcellular location">
    <subcellularLocation>
        <location evidence="1">Cytoplasm</location>
    </subcellularLocation>
</comment>
<dbReference type="GO" id="GO:0005737">
    <property type="term" value="C:cytoplasm"/>
    <property type="evidence" value="ECO:0007669"/>
    <property type="project" value="UniProtKB-SubCell"/>
</dbReference>
<evidence type="ECO:0000256" key="7">
    <source>
        <dbReference type="ARBA" id="ARBA00055430"/>
    </source>
</evidence>
<dbReference type="PRINTS" id="PR00700">
    <property type="entry name" value="PRTYPHPHTASE"/>
</dbReference>
<keyword evidence="15" id="KW-1185">Reference proteome</keyword>
<name>A0AAD9NH92_9ANNE</name>
<dbReference type="GO" id="GO:0004725">
    <property type="term" value="F:protein tyrosine phosphatase activity"/>
    <property type="evidence" value="ECO:0007669"/>
    <property type="project" value="UniProtKB-EC"/>
</dbReference>
<gene>
    <name evidence="14" type="ORF">LSH36_19g06018</name>
</gene>
<evidence type="ECO:0000259" key="13">
    <source>
        <dbReference type="PROSITE" id="PS50191"/>
    </source>
</evidence>
<dbReference type="InterPro" id="IPR001251">
    <property type="entry name" value="CRAL-TRIO_dom"/>
</dbReference>
<evidence type="ECO:0000256" key="4">
    <source>
        <dbReference type="ARBA" id="ARBA00022801"/>
    </source>
</evidence>
<dbReference type="PROSITE" id="PS00383">
    <property type="entry name" value="TYR_PHOSPHATASE_1"/>
    <property type="match status" value="1"/>
</dbReference>
<dbReference type="InterPro" id="IPR011074">
    <property type="entry name" value="CRAL/TRIO_N_dom"/>
</dbReference>
<dbReference type="SMART" id="SM01100">
    <property type="entry name" value="CRAL_TRIO_N"/>
    <property type="match status" value="1"/>
</dbReference>
<feature type="domain" description="Tyrosine specific protein phosphatases" evidence="12">
    <location>
        <begin position="600"/>
        <end position="684"/>
    </location>
</feature>
<feature type="region of interest" description="Disordered" evidence="10">
    <location>
        <begin position="360"/>
        <end position="401"/>
    </location>
</feature>
<sequence length="717" mass="81541">MFQQTSDMHDKDEVVIDGLTQKELQATKEFLEEIGLHYSDPDNEPLSWATAVKFLMARKFDVRRAVELFMSHEAVRKGENIHTIDPRDPAVRRELLTEKFTVLPGRDSNGAAIAVFTARHHCITTSTHQVVLKSLIFQLDVALNSQETQRNGLVLIYDMTNSKYSNFDYDLSIKILSMLKGSYPARLKKVLIVTAPLWFKAPFKILRLFVREKLRDRVYTVNINQLSQHLPVSSLPKSFGGKVEVNHKDWIRKCLQVVWEKSSDMDNEIMAYMEDCDNISTPDTGSGLTTPTMDDGSVLSSDLESESSHGTIQEKYSREYKEKELGLSLETSDDAVMTSSPNSPSSLNHLVVVGSNIPLKRSSEPSQMQAQGGDVNPPLPRKKRPNTATTAPTEESIHMPESGGYTVEELLQYCKIKQKKGLCREYTLIRTEPPAGTFEQAKVKANTNKNRYTDVLCMDHSRVHLNTRDSDPHSDYINANFVDGYKQRNAYISTQGPLPRTFGDFWRMVWEQMVLLVVMTTRTVERGRLKCGQYWPPELEDREEYDNFTIINNGVTDFVDYKLTSLILQNNMTGESRKINHLQFLSWPDYGVPHSADAFLRFMHHVRRVQEERTQACSPPWIGHPNGPPILIHCSAGIGRTGTFITVDICTRRLADIGTVNIQKTVRRLRTQRAFSIQMPDQYVFCYLAVLEHAQNVGLIENIDLANFEDSSSDSEC</sequence>
<evidence type="ECO:0000259" key="12">
    <source>
        <dbReference type="PROSITE" id="PS50056"/>
    </source>
</evidence>
<dbReference type="InterPro" id="IPR003595">
    <property type="entry name" value="Tyr_Pase_cat"/>
</dbReference>
<feature type="region of interest" description="Disordered" evidence="10">
    <location>
        <begin position="281"/>
        <end position="320"/>
    </location>
</feature>
<dbReference type="AlphaFoldDB" id="A0AAD9NH92"/>
<dbReference type="Gene3D" id="1.10.8.20">
    <property type="entry name" value="N-terminal domain of phosphatidylinositol transfer protein sec14p"/>
    <property type="match status" value="1"/>
</dbReference>
<dbReference type="InterPro" id="IPR029021">
    <property type="entry name" value="Prot-tyrosine_phosphatase-like"/>
</dbReference>
<dbReference type="PANTHER" id="PTHR19134:SF534">
    <property type="entry name" value="LD27988P"/>
    <property type="match status" value="1"/>
</dbReference>
<dbReference type="SMART" id="SM00194">
    <property type="entry name" value="PTPc"/>
    <property type="match status" value="1"/>
</dbReference>
<evidence type="ECO:0000256" key="9">
    <source>
        <dbReference type="ARBA" id="ARBA00069781"/>
    </source>
</evidence>
<dbReference type="SMART" id="SM00516">
    <property type="entry name" value="SEC14"/>
    <property type="match status" value="1"/>
</dbReference>
<dbReference type="PROSITE" id="PS50055">
    <property type="entry name" value="TYR_PHOSPHATASE_PTP"/>
    <property type="match status" value="1"/>
</dbReference>
<evidence type="ECO:0000313" key="14">
    <source>
        <dbReference type="EMBL" id="KAK2168221.1"/>
    </source>
</evidence>
<dbReference type="Proteomes" id="UP001208570">
    <property type="component" value="Unassembled WGS sequence"/>
</dbReference>
<dbReference type="PANTHER" id="PTHR19134">
    <property type="entry name" value="RECEPTOR-TYPE TYROSINE-PROTEIN PHOSPHATASE"/>
    <property type="match status" value="1"/>
</dbReference>
<dbReference type="EMBL" id="JAODUP010000019">
    <property type="protein sequence ID" value="KAK2168221.1"/>
    <property type="molecule type" value="Genomic_DNA"/>
</dbReference>
<reference evidence="14" key="1">
    <citation type="journal article" date="2023" name="Mol. Biol. Evol.">
        <title>Third-Generation Sequencing Reveals the Adaptive Role of the Epigenome in Three Deep-Sea Polychaetes.</title>
        <authorList>
            <person name="Perez M."/>
            <person name="Aroh O."/>
            <person name="Sun Y."/>
            <person name="Lan Y."/>
            <person name="Juniper S.K."/>
            <person name="Young C.R."/>
            <person name="Angers B."/>
            <person name="Qian P.Y."/>
        </authorList>
    </citation>
    <scope>NUCLEOTIDE SEQUENCE</scope>
    <source>
        <strain evidence="14">P08H-3</strain>
    </source>
</reference>
<keyword evidence="4" id="KW-0378">Hydrolase</keyword>
<evidence type="ECO:0000256" key="2">
    <source>
        <dbReference type="ARBA" id="ARBA00013064"/>
    </source>
</evidence>
<dbReference type="FunFam" id="3.90.190.10:FF:000026">
    <property type="entry name" value="tyrosine-protein phosphatase non-receptor type 9"/>
    <property type="match status" value="1"/>
</dbReference>
<keyword evidence="3" id="KW-0963">Cytoplasm</keyword>
<dbReference type="Gene3D" id="3.90.190.10">
    <property type="entry name" value="Protein tyrosine phosphatase superfamily"/>
    <property type="match status" value="1"/>
</dbReference>
<dbReference type="SUPFAM" id="SSF46938">
    <property type="entry name" value="CRAL/TRIO N-terminal domain"/>
    <property type="match status" value="1"/>
</dbReference>
<evidence type="ECO:0000256" key="10">
    <source>
        <dbReference type="SAM" id="MobiDB-lite"/>
    </source>
</evidence>
<evidence type="ECO:0000259" key="11">
    <source>
        <dbReference type="PROSITE" id="PS50055"/>
    </source>
</evidence>
<evidence type="ECO:0000256" key="1">
    <source>
        <dbReference type="ARBA" id="ARBA00004496"/>
    </source>
</evidence>
<feature type="domain" description="CRAL-TRIO" evidence="13">
    <location>
        <begin position="88"/>
        <end position="247"/>
    </location>
</feature>
<evidence type="ECO:0000256" key="5">
    <source>
        <dbReference type="ARBA" id="ARBA00022912"/>
    </source>
</evidence>
<comment type="caution">
    <text evidence="14">The sequence shown here is derived from an EMBL/GenBank/DDBJ whole genome shotgun (WGS) entry which is preliminary data.</text>
</comment>
<dbReference type="InterPro" id="IPR036865">
    <property type="entry name" value="CRAL-TRIO_dom_sf"/>
</dbReference>
<comment type="function">
    <text evidence="7">Protein-tyrosine phosphatase that could participate in the transfer of hydrophobic ligands or in functions of the Golgi apparatus.</text>
</comment>
<keyword evidence="5" id="KW-0904">Protein phosphatase</keyword>
<dbReference type="EC" id="3.1.3.48" evidence="2"/>
<protein>
    <recommendedName>
        <fullName evidence="9">Tyrosine-protein phosphatase non-receptor type 9</fullName>
        <ecNumber evidence="2">3.1.3.48</ecNumber>
    </recommendedName>
</protein>
<dbReference type="Gene3D" id="3.40.525.10">
    <property type="entry name" value="CRAL-TRIO lipid binding domain"/>
    <property type="match status" value="1"/>
</dbReference>
<dbReference type="Pfam" id="PF00650">
    <property type="entry name" value="CRAL_TRIO"/>
    <property type="match status" value="1"/>
</dbReference>
<dbReference type="SUPFAM" id="SSF52799">
    <property type="entry name" value="(Phosphotyrosine protein) phosphatases II"/>
    <property type="match status" value="1"/>
</dbReference>
<evidence type="ECO:0000313" key="15">
    <source>
        <dbReference type="Proteomes" id="UP001208570"/>
    </source>
</evidence>
<dbReference type="FunFam" id="3.40.525.10:FF:000005">
    <property type="entry name" value="Tyrosine-protein phosphatase non-receptor type 9"/>
    <property type="match status" value="1"/>
</dbReference>
<feature type="domain" description="Tyrosine-protein phosphatase" evidence="11">
    <location>
        <begin position="422"/>
        <end position="693"/>
    </location>
</feature>
<dbReference type="InterPro" id="IPR050348">
    <property type="entry name" value="Protein-Tyr_Phosphatase"/>
</dbReference>
<dbReference type="SUPFAM" id="SSF52087">
    <property type="entry name" value="CRAL/TRIO domain"/>
    <property type="match status" value="1"/>
</dbReference>
<dbReference type="InterPro" id="IPR036273">
    <property type="entry name" value="CRAL/TRIO_N_dom_sf"/>
</dbReference>
<keyword evidence="6" id="KW-0007">Acetylation</keyword>
<comment type="similarity">
    <text evidence="8">Belongs to the protein-tyrosine phosphatase family. Non-receptor class 3 subfamily.</text>
</comment>
<evidence type="ECO:0000256" key="6">
    <source>
        <dbReference type="ARBA" id="ARBA00022990"/>
    </source>
</evidence>
<dbReference type="CDD" id="cd00170">
    <property type="entry name" value="SEC14"/>
    <property type="match status" value="1"/>
</dbReference>